<dbReference type="EMBL" id="JABZMK010000013">
    <property type="protein sequence ID" value="MBF1129180.1"/>
    <property type="molecule type" value="Genomic_DNA"/>
</dbReference>
<evidence type="ECO:0000313" key="3">
    <source>
        <dbReference type="EMBL" id="MBF1129180.1"/>
    </source>
</evidence>
<dbReference type="PANTHER" id="PTHR34136:SF1">
    <property type="entry name" value="UDP-N-ACETYL-D-MANNOSAMINURONIC ACID TRANSFERASE"/>
    <property type="match status" value="1"/>
</dbReference>
<sequence length="252" mass="28474">MIENKYPFHAVMDVRIHAVTMEEALRCAREMVASGEEHIIATANAEMVMIAQEDKELAYVLNHCSLVVPDGAGILWAGEQLGTYFPARVAGADYAEEILKIAVKEKWPVYFLGGAPGVAETAIRRFTERYGSFEKAGFHNGYFDEMEEQKIVEEIKSGGTKVLLCGMGVPKQEKWLWNHRKELGPVLAMGVGGVFDVMAGNLQRAPLWMRNHRLEWAYRLYLQPSRIGRMAAIPKFMLAIKKWKRKNGNKIC</sequence>
<accession>A0A930FPF7</accession>
<dbReference type="Pfam" id="PF03808">
    <property type="entry name" value="Glyco_tran_WecG"/>
    <property type="match status" value="1"/>
</dbReference>
<dbReference type="PANTHER" id="PTHR34136">
    <property type="match status" value="1"/>
</dbReference>
<comment type="caution">
    <text evidence="3">The sequence shown here is derived from an EMBL/GenBank/DDBJ whole genome shotgun (WGS) entry which is preliminary data.</text>
</comment>
<dbReference type="InterPro" id="IPR004629">
    <property type="entry name" value="WecG_TagA_CpsF"/>
</dbReference>
<organism evidence="3 4">
    <name type="scientific">Dialister invisus</name>
    <dbReference type="NCBI Taxonomy" id="218538"/>
    <lineage>
        <taxon>Bacteria</taxon>
        <taxon>Bacillati</taxon>
        <taxon>Bacillota</taxon>
        <taxon>Negativicutes</taxon>
        <taxon>Veillonellales</taxon>
        <taxon>Veillonellaceae</taxon>
        <taxon>Dialister</taxon>
    </lineage>
</organism>
<name>A0A930FPF7_9FIRM</name>
<reference evidence="3" key="1">
    <citation type="submission" date="2020-04" db="EMBL/GenBank/DDBJ databases">
        <title>Deep metagenomics examines the oral microbiome during advanced dental caries in children, revealing novel taxa and co-occurrences with host molecules.</title>
        <authorList>
            <person name="Baker J.L."/>
            <person name="Morton J.T."/>
            <person name="Dinis M."/>
            <person name="Alvarez R."/>
            <person name="Tran N.C."/>
            <person name="Knight R."/>
            <person name="Edlund A."/>
        </authorList>
    </citation>
    <scope>NUCLEOTIDE SEQUENCE</scope>
    <source>
        <strain evidence="3">JCVI_32_bin.14</strain>
    </source>
</reference>
<dbReference type="CDD" id="cd06533">
    <property type="entry name" value="Glyco_transf_WecG_TagA"/>
    <property type="match status" value="1"/>
</dbReference>
<protein>
    <submittedName>
        <fullName evidence="3">WecB/TagA/CpsF family glycosyltransferase</fullName>
    </submittedName>
</protein>
<keyword evidence="2" id="KW-0808">Transferase</keyword>
<evidence type="ECO:0000256" key="1">
    <source>
        <dbReference type="ARBA" id="ARBA00022676"/>
    </source>
</evidence>
<gene>
    <name evidence="3" type="ORF">HXL70_03930</name>
</gene>
<dbReference type="AlphaFoldDB" id="A0A930FPF7"/>
<evidence type="ECO:0000256" key="2">
    <source>
        <dbReference type="ARBA" id="ARBA00022679"/>
    </source>
</evidence>
<dbReference type="GO" id="GO:0016758">
    <property type="term" value="F:hexosyltransferase activity"/>
    <property type="evidence" value="ECO:0007669"/>
    <property type="project" value="TreeGrafter"/>
</dbReference>
<dbReference type="RefSeq" id="WP_276639293.1">
    <property type="nucleotide sequence ID" value="NZ_DBEZZS010000164.1"/>
</dbReference>
<evidence type="ECO:0000313" key="4">
    <source>
        <dbReference type="Proteomes" id="UP000757890"/>
    </source>
</evidence>
<dbReference type="NCBIfam" id="TIGR00696">
    <property type="entry name" value="wecG_tagA_cpsF"/>
    <property type="match status" value="1"/>
</dbReference>
<proteinExistence type="predicted"/>
<keyword evidence="1" id="KW-0328">Glycosyltransferase</keyword>
<dbReference type="Proteomes" id="UP000757890">
    <property type="component" value="Unassembled WGS sequence"/>
</dbReference>